<dbReference type="NCBIfam" id="TIGR02293">
    <property type="entry name" value="TAS_TIGR02293"/>
    <property type="match status" value="1"/>
</dbReference>
<dbReference type="AlphaFoldDB" id="A0A397PKV5"/>
<dbReference type="Pfam" id="PF09722">
    <property type="entry name" value="Xre_MbcA_ParS_C"/>
    <property type="match status" value="1"/>
</dbReference>
<name>A0A397PKV5_9SPHN</name>
<protein>
    <submittedName>
        <fullName evidence="3">Putative toxin-antitoxin system antitoxin component (TIGR02293 family)</fullName>
    </submittedName>
</protein>
<dbReference type="Pfam" id="PF20432">
    <property type="entry name" value="Xre-like-HTH"/>
    <property type="match status" value="1"/>
</dbReference>
<gene>
    <name evidence="3" type="ORF">DFR49_0849</name>
</gene>
<dbReference type="InterPro" id="IPR011979">
    <property type="entry name" value="Antitox_Xre"/>
</dbReference>
<feature type="domain" description="Antitoxin Xre-like helix-turn-helix" evidence="2">
    <location>
        <begin position="26"/>
        <end position="85"/>
    </location>
</feature>
<proteinExistence type="predicted"/>
<comment type="caution">
    <text evidence="3">The sequence shown here is derived from an EMBL/GenBank/DDBJ whole genome shotgun (WGS) entry which is preliminary data.</text>
</comment>
<feature type="domain" description="Antitoxin Xre/MbcA/ParS-like toxin-binding" evidence="1">
    <location>
        <begin position="90"/>
        <end position="140"/>
    </location>
</feature>
<keyword evidence="4" id="KW-1185">Reference proteome</keyword>
<evidence type="ECO:0000313" key="4">
    <source>
        <dbReference type="Proteomes" id="UP000266568"/>
    </source>
</evidence>
<evidence type="ECO:0000259" key="2">
    <source>
        <dbReference type="Pfam" id="PF20432"/>
    </source>
</evidence>
<evidence type="ECO:0000259" key="1">
    <source>
        <dbReference type="Pfam" id="PF09722"/>
    </source>
</evidence>
<dbReference type="InterPro" id="IPR046847">
    <property type="entry name" value="Xre-like_HTH"/>
</dbReference>
<reference evidence="3 4" key="1">
    <citation type="submission" date="2018-08" db="EMBL/GenBank/DDBJ databases">
        <title>Genomic Encyclopedia of Type Strains, Phase IV (KMG-IV): sequencing the most valuable type-strain genomes for metagenomic binning, comparative biology and taxonomic classification.</title>
        <authorList>
            <person name="Goeker M."/>
        </authorList>
    </citation>
    <scope>NUCLEOTIDE SEQUENCE [LARGE SCALE GENOMIC DNA]</scope>
    <source>
        <strain evidence="3 4">DSM 25527</strain>
    </source>
</reference>
<accession>A0A397PKV5</accession>
<evidence type="ECO:0000313" key="3">
    <source>
        <dbReference type="EMBL" id="RIA46311.1"/>
    </source>
</evidence>
<dbReference type="OrthoDB" id="5918037at2"/>
<dbReference type="InterPro" id="IPR024467">
    <property type="entry name" value="Xre/MbcA/ParS-like_toxin-bd"/>
</dbReference>
<sequence>MTAVARIQELLGGEAMTGPLHNERDIVGLVRRGVPTQSVDHFLAAAGLTFNAIDPTVLNLRTFKRRQKNAQPLEPDESDRLLRVVAVVAAAEEVFGDTEKAHVWLNRENRVLGGETPLAMADTNHGARVVEALLGRMAHGIAA</sequence>
<dbReference type="Proteomes" id="UP000266568">
    <property type="component" value="Unassembled WGS sequence"/>
</dbReference>
<organism evidence="3 4">
    <name type="scientific">Hephaestia caeni</name>
    <dbReference type="NCBI Taxonomy" id="645617"/>
    <lineage>
        <taxon>Bacteria</taxon>
        <taxon>Pseudomonadati</taxon>
        <taxon>Pseudomonadota</taxon>
        <taxon>Alphaproteobacteria</taxon>
        <taxon>Sphingomonadales</taxon>
        <taxon>Sphingomonadaceae</taxon>
        <taxon>Hephaestia</taxon>
    </lineage>
</organism>
<dbReference type="GO" id="GO:0003677">
    <property type="term" value="F:DNA binding"/>
    <property type="evidence" value="ECO:0007669"/>
    <property type="project" value="InterPro"/>
</dbReference>
<dbReference type="EMBL" id="QXDC01000002">
    <property type="protein sequence ID" value="RIA46311.1"/>
    <property type="molecule type" value="Genomic_DNA"/>
</dbReference>